<sequence>MKDALVFLVDLYDDINTSSLDLLTLNKITCCIHIIAKIIFIRAVKEVQPLPDRGQRRQSVSPGPEAGWHMLYLSQQFVERRRSISRQMGNKLATQRILSLPDDDGYDKRWRQGKIHLRLRFSSCQPQTRMIRSRFETNPRLPHSPAHCSVDPGNPRD</sequence>
<keyword evidence="3" id="KW-1185">Reference proteome</keyword>
<dbReference type="EMBL" id="JAWDGP010005786">
    <property type="protein sequence ID" value="KAK3752116.1"/>
    <property type="molecule type" value="Genomic_DNA"/>
</dbReference>
<accession>A0AAE0YP35</accession>
<name>A0AAE0YP35_9GAST</name>
<evidence type="ECO:0000313" key="3">
    <source>
        <dbReference type="Proteomes" id="UP001283361"/>
    </source>
</evidence>
<evidence type="ECO:0000256" key="1">
    <source>
        <dbReference type="SAM" id="MobiDB-lite"/>
    </source>
</evidence>
<protein>
    <submittedName>
        <fullName evidence="2">Uncharacterized protein</fullName>
    </submittedName>
</protein>
<feature type="region of interest" description="Disordered" evidence="1">
    <location>
        <begin position="135"/>
        <end position="157"/>
    </location>
</feature>
<evidence type="ECO:0000313" key="2">
    <source>
        <dbReference type="EMBL" id="KAK3752116.1"/>
    </source>
</evidence>
<organism evidence="2 3">
    <name type="scientific">Elysia crispata</name>
    <name type="common">lettuce slug</name>
    <dbReference type="NCBI Taxonomy" id="231223"/>
    <lineage>
        <taxon>Eukaryota</taxon>
        <taxon>Metazoa</taxon>
        <taxon>Spiralia</taxon>
        <taxon>Lophotrochozoa</taxon>
        <taxon>Mollusca</taxon>
        <taxon>Gastropoda</taxon>
        <taxon>Heterobranchia</taxon>
        <taxon>Euthyneura</taxon>
        <taxon>Panpulmonata</taxon>
        <taxon>Sacoglossa</taxon>
        <taxon>Placobranchoidea</taxon>
        <taxon>Plakobranchidae</taxon>
        <taxon>Elysia</taxon>
    </lineage>
</organism>
<comment type="caution">
    <text evidence="2">The sequence shown here is derived from an EMBL/GenBank/DDBJ whole genome shotgun (WGS) entry which is preliminary data.</text>
</comment>
<reference evidence="2" key="1">
    <citation type="journal article" date="2023" name="G3 (Bethesda)">
        <title>A reference genome for the long-term kleptoplast-retaining sea slug Elysia crispata morphotype clarki.</title>
        <authorList>
            <person name="Eastman K.E."/>
            <person name="Pendleton A.L."/>
            <person name="Shaikh M.A."/>
            <person name="Suttiyut T."/>
            <person name="Ogas R."/>
            <person name="Tomko P."/>
            <person name="Gavelis G."/>
            <person name="Widhalm J.R."/>
            <person name="Wisecaver J.H."/>
        </authorList>
    </citation>
    <scope>NUCLEOTIDE SEQUENCE</scope>
    <source>
        <strain evidence="2">ECLA1</strain>
    </source>
</reference>
<dbReference type="Proteomes" id="UP001283361">
    <property type="component" value="Unassembled WGS sequence"/>
</dbReference>
<gene>
    <name evidence="2" type="ORF">RRG08_014393</name>
</gene>
<proteinExistence type="predicted"/>
<dbReference type="AlphaFoldDB" id="A0AAE0YP35"/>